<keyword evidence="3" id="KW-1185">Reference proteome</keyword>
<gene>
    <name evidence="2" type="ORF">GCM10023336_12650</name>
</gene>
<reference evidence="3" key="1">
    <citation type="journal article" date="2019" name="Int. J. Syst. Evol. Microbiol.">
        <title>The Global Catalogue of Microorganisms (GCM) 10K type strain sequencing project: providing services to taxonomists for standard genome sequencing and annotation.</title>
        <authorList>
            <consortium name="The Broad Institute Genomics Platform"/>
            <consortium name="The Broad Institute Genome Sequencing Center for Infectious Disease"/>
            <person name="Wu L."/>
            <person name="Ma J."/>
        </authorList>
    </citation>
    <scope>NUCLEOTIDE SEQUENCE [LARGE SCALE GENOMIC DNA]</scope>
    <source>
        <strain evidence="3">JCM 18410</strain>
    </source>
</reference>
<proteinExistence type="predicted"/>
<evidence type="ECO:0000256" key="1">
    <source>
        <dbReference type="SAM" id="MobiDB-lite"/>
    </source>
</evidence>
<dbReference type="EMBL" id="BAABKC010000015">
    <property type="protein sequence ID" value="GAA5047317.1"/>
    <property type="molecule type" value="Genomic_DNA"/>
</dbReference>
<accession>A0ABP9K165</accession>
<comment type="caution">
    <text evidence="2">The sequence shown here is derived from an EMBL/GenBank/DDBJ whole genome shotgun (WGS) entry which is preliminary data.</text>
</comment>
<evidence type="ECO:0000313" key="2">
    <source>
        <dbReference type="EMBL" id="GAA5047317.1"/>
    </source>
</evidence>
<evidence type="ECO:0000313" key="3">
    <source>
        <dbReference type="Proteomes" id="UP001500124"/>
    </source>
</evidence>
<protein>
    <recommendedName>
        <fullName evidence="4">VWA domain-containing protein</fullName>
    </recommendedName>
</protein>
<feature type="region of interest" description="Disordered" evidence="1">
    <location>
        <begin position="1"/>
        <end position="20"/>
    </location>
</feature>
<evidence type="ECO:0008006" key="4">
    <source>
        <dbReference type="Google" id="ProtNLM"/>
    </source>
</evidence>
<dbReference type="Proteomes" id="UP001500124">
    <property type="component" value="Unassembled WGS sequence"/>
</dbReference>
<organism evidence="2 3">
    <name type="scientific">Streptomyces similanensis</name>
    <dbReference type="NCBI Taxonomy" id="1274988"/>
    <lineage>
        <taxon>Bacteria</taxon>
        <taxon>Bacillati</taxon>
        <taxon>Actinomycetota</taxon>
        <taxon>Actinomycetes</taxon>
        <taxon>Kitasatosporales</taxon>
        <taxon>Streptomycetaceae</taxon>
        <taxon>Streptomyces</taxon>
    </lineage>
</organism>
<name>A0ABP9K165_9ACTN</name>
<sequence>MHHSARAARRPTTTGRRSSVRAARRLAAVVPLMCALAALTSCSKQEEALTTPCGLVIDGSGSGAAKGGFDAEAKLKDSLIGFLDDQKCGTLDYAPITRSSRSSTCREDQVDLDPPHGATTDQKTQRANARQAAAGAALDELACARKDGGSDVWGALARIGEAVPSGGPVPKLLVVSDFDQADPEFVLSRKDISTKARRAGVIDSLVKARGLPGIKGMDVFPVGLGMQFRANPSKADDFEAFWTEAIEGRAEAHVDNEYKR</sequence>
<dbReference type="RefSeq" id="WP_345667376.1">
    <property type="nucleotide sequence ID" value="NZ_BAABKC010000015.1"/>
</dbReference>
<feature type="region of interest" description="Disordered" evidence="1">
    <location>
        <begin position="102"/>
        <end position="127"/>
    </location>
</feature>